<keyword evidence="4" id="KW-0540">Nuclease</keyword>
<dbReference type="PANTHER" id="PTHR37984:SF5">
    <property type="entry name" value="PROTEIN NYNRIN-LIKE"/>
    <property type="match status" value="1"/>
</dbReference>
<evidence type="ECO:0000313" key="11">
    <source>
        <dbReference type="EMBL" id="KAF2891797.1"/>
    </source>
</evidence>
<feature type="domain" description="Integrase zinc-binding" evidence="10">
    <location>
        <begin position="332"/>
        <end position="384"/>
    </location>
</feature>
<dbReference type="PANTHER" id="PTHR37984">
    <property type="entry name" value="PROTEIN CBG26694"/>
    <property type="match status" value="1"/>
</dbReference>
<evidence type="ECO:0000256" key="1">
    <source>
        <dbReference type="ARBA" id="ARBA00012493"/>
    </source>
</evidence>
<sequence length="385" mass="43255">MFNSEDEDEPKSKSTVERIVANTPNSQSVISTHHFKPQVETEKSLTYKFGDFLDNVLGDRLASGLKNKAIVNKILLKNENLTFANACKLVGDLESVMQSANQFGDNSNAKSANVSLVSHVKSRGRYHQQQNRNVSPKRQSSRNVRKLLVAQKTLLVILDLTKLISLTVDSSHAVGAVLSIDVNDVDCPVVSVSATSTPAQRNYSQLHKKGFAAVIFGLKKFHKYFYGQRFTIYRDHQALKTLFSESKKIPVIAPARINRWAIILSSYNCSIAYRRGTDTPQADLLFPCLVDYKIVSIRSAECPVFHLSRYFKVRNELSWSQGCLVYGNRVVVPKSLHTEALKAIHLNHPGILRSKLLSRSNVWWPTLEAAIHKFLKSCHVCQNCN</sequence>
<organism evidence="11 12">
    <name type="scientific">Ignelater luminosus</name>
    <name type="common">Cucubano</name>
    <name type="synonym">Pyrophorus luminosus</name>
    <dbReference type="NCBI Taxonomy" id="2038154"/>
    <lineage>
        <taxon>Eukaryota</taxon>
        <taxon>Metazoa</taxon>
        <taxon>Ecdysozoa</taxon>
        <taxon>Arthropoda</taxon>
        <taxon>Hexapoda</taxon>
        <taxon>Insecta</taxon>
        <taxon>Pterygota</taxon>
        <taxon>Neoptera</taxon>
        <taxon>Endopterygota</taxon>
        <taxon>Coleoptera</taxon>
        <taxon>Polyphaga</taxon>
        <taxon>Elateriformia</taxon>
        <taxon>Elateroidea</taxon>
        <taxon>Elateridae</taxon>
        <taxon>Agrypninae</taxon>
        <taxon>Pyrophorini</taxon>
        <taxon>Ignelater</taxon>
    </lineage>
</organism>
<dbReference type="SUPFAM" id="SSF56672">
    <property type="entry name" value="DNA/RNA polymerases"/>
    <property type="match status" value="1"/>
</dbReference>
<dbReference type="InterPro" id="IPR050951">
    <property type="entry name" value="Retrovirus_Pol_polyprotein"/>
</dbReference>
<evidence type="ECO:0000256" key="4">
    <source>
        <dbReference type="ARBA" id="ARBA00022722"/>
    </source>
</evidence>
<feature type="domain" description="Reverse transcriptase RNase H-like" evidence="9">
    <location>
        <begin position="159"/>
        <end position="267"/>
    </location>
</feature>
<dbReference type="CDD" id="cd09274">
    <property type="entry name" value="RNase_HI_RT_Ty3"/>
    <property type="match status" value="1"/>
</dbReference>
<dbReference type="OrthoDB" id="417598at2759"/>
<dbReference type="EMBL" id="VTPC01022464">
    <property type="protein sequence ID" value="KAF2891797.1"/>
    <property type="molecule type" value="Genomic_DNA"/>
</dbReference>
<keyword evidence="2" id="KW-0808">Transferase</keyword>
<evidence type="ECO:0000313" key="12">
    <source>
        <dbReference type="Proteomes" id="UP000801492"/>
    </source>
</evidence>
<evidence type="ECO:0000259" key="10">
    <source>
        <dbReference type="Pfam" id="PF17921"/>
    </source>
</evidence>
<feature type="region of interest" description="Disordered" evidence="8">
    <location>
        <begin position="122"/>
        <end position="141"/>
    </location>
</feature>
<dbReference type="Pfam" id="PF17921">
    <property type="entry name" value="Integrase_H2C2"/>
    <property type="match status" value="1"/>
</dbReference>
<dbReference type="Pfam" id="PF17917">
    <property type="entry name" value="RT_RNaseH"/>
    <property type="match status" value="1"/>
</dbReference>
<evidence type="ECO:0000256" key="6">
    <source>
        <dbReference type="ARBA" id="ARBA00022801"/>
    </source>
</evidence>
<gene>
    <name evidence="11" type="ORF">ILUMI_14376</name>
</gene>
<keyword evidence="12" id="KW-1185">Reference proteome</keyword>
<dbReference type="GO" id="GO:0004519">
    <property type="term" value="F:endonuclease activity"/>
    <property type="evidence" value="ECO:0007669"/>
    <property type="project" value="UniProtKB-KW"/>
</dbReference>
<reference evidence="11" key="1">
    <citation type="submission" date="2019-08" db="EMBL/GenBank/DDBJ databases">
        <title>The genome of the North American firefly Photinus pyralis.</title>
        <authorList>
            <consortium name="Photinus pyralis genome working group"/>
            <person name="Fallon T.R."/>
            <person name="Sander Lower S.E."/>
            <person name="Weng J.-K."/>
        </authorList>
    </citation>
    <scope>NUCLEOTIDE SEQUENCE</scope>
    <source>
        <strain evidence="11">TRF0915ILg1</strain>
        <tissue evidence="11">Whole body</tissue>
    </source>
</reference>
<keyword evidence="7" id="KW-0695">RNA-directed DNA polymerase</keyword>
<evidence type="ECO:0000256" key="7">
    <source>
        <dbReference type="ARBA" id="ARBA00022918"/>
    </source>
</evidence>
<dbReference type="InterPro" id="IPR043502">
    <property type="entry name" value="DNA/RNA_pol_sf"/>
</dbReference>
<dbReference type="FunFam" id="1.10.340.70:FF:000003">
    <property type="entry name" value="Protein CBG25708"/>
    <property type="match status" value="1"/>
</dbReference>
<name>A0A8K0CUX4_IGNLU</name>
<protein>
    <recommendedName>
        <fullName evidence="1">RNA-directed DNA polymerase</fullName>
        <ecNumber evidence="1">2.7.7.49</ecNumber>
    </recommendedName>
</protein>
<proteinExistence type="predicted"/>
<keyword evidence="5" id="KW-0255">Endonuclease</keyword>
<dbReference type="Gene3D" id="1.10.340.70">
    <property type="match status" value="1"/>
</dbReference>
<evidence type="ECO:0000259" key="9">
    <source>
        <dbReference type="Pfam" id="PF17917"/>
    </source>
</evidence>
<dbReference type="InterPro" id="IPR041373">
    <property type="entry name" value="RT_RNaseH"/>
</dbReference>
<dbReference type="EC" id="2.7.7.49" evidence="1"/>
<dbReference type="InterPro" id="IPR041588">
    <property type="entry name" value="Integrase_H2C2"/>
</dbReference>
<accession>A0A8K0CUX4</accession>
<dbReference type="Proteomes" id="UP000801492">
    <property type="component" value="Unassembled WGS sequence"/>
</dbReference>
<evidence type="ECO:0000256" key="5">
    <source>
        <dbReference type="ARBA" id="ARBA00022759"/>
    </source>
</evidence>
<evidence type="ECO:0000256" key="8">
    <source>
        <dbReference type="SAM" id="MobiDB-lite"/>
    </source>
</evidence>
<feature type="compositionally biased region" description="Polar residues" evidence="8">
    <location>
        <begin position="127"/>
        <end position="138"/>
    </location>
</feature>
<keyword evidence="3" id="KW-0548">Nucleotidyltransferase</keyword>
<dbReference type="GO" id="GO:0016787">
    <property type="term" value="F:hydrolase activity"/>
    <property type="evidence" value="ECO:0007669"/>
    <property type="project" value="UniProtKB-KW"/>
</dbReference>
<keyword evidence="6" id="KW-0378">Hydrolase</keyword>
<dbReference type="GO" id="GO:0003964">
    <property type="term" value="F:RNA-directed DNA polymerase activity"/>
    <property type="evidence" value="ECO:0007669"/>
    <property type="project" value="UniProtKB-KW"/>
</dbReference>
<evidence type="ECO:0000256" key="2">
    <source>
        <dbReference type="ARBA" id="ARBA00022679"/>
    </source>
</evidence>
<comment type="caution">
    <text evidence="11">The sequence shown here is derived from an EMBL/GenBank/DDBJ whole genome shotgun (WGS) entry which is preliminary data.</text>
</comment>
<evidence type="ECO:0000256" key="3">
    <source>
        <dbReference type="ARBA" id="ARBA00022695"/>
    </source>
</evidence>
<dbReference type="AlphaFoldDB" id="A0A8K0CUX4"/>